<name>A0A8H6HHA0_9AGAR</name>
<protein>
    <submittedName>
        <fullName evidence="1">Uncharacterized protein</fullName>
    </submittedName>
</protein>
<evidence type="ECO:0000313" key="2">
    <source>
        <dbReference type="Proteomes" id="UP000521943"/>
    </source>
</evidence>
<comment type="caution">
    <text evidence="1">The sequence shown here is derived from an EMBL/GenBank/DDBJ whole genome shotgun (WGS) entry which is preliminary data.</text>
</comment>
<keyword evidence="2" id="KW-1185">Reference proteome</keyword>
<dbReference type="Proteomes" id="UP000521943">
    <property type="component" value="Unassembled WGS sequence"/>
</dbReference>
<dbReference type="EMBL" id="JACGCI010000099">
    <property type="protein sequence ID" value="KAF6745793.1"/>
    <property type="molecule type" value="Genomic_DNA"/>
</dbReference>
<accession>A0A8H6HHA0</accession>
<proteinExistence type="predicted"/>
<evidence type="ECO:0000313" key="1">
    <source>
        <dbReference type="EMBL" id="KAF6745793.1"/>
    </source>
</evidence>
<gene>
    <name evidence="1" type="ORF">DFP72DRAFT_1153461</name>
</gene>
<reference evidence="1 2" key="1">
    <citation type="submission" date="2020-07" db="EMBL/GenBank/DDBJ databases">
        <title>Comparative genomics of pyrophilous fungi reveals a link between fire events and developmental genes.</title>
        <authorList>
            <consortium name="DOE Joint Genome Institute"/>
            <person name="Steindorff A.S."/>
            <person name="Carver A."/>
            <person name="Calhoun S."/>
            <person name="Stillman K."/>
            <person name="Liu H."/>
            <person name="Lipzen A."/>
            <person name="Pangilinan J."/>
            <person name="Labutti K."/>
            <person name="Bruns T.D."/>
            <person name="Grigoriev I.V."/>
        </authorList>
    </citation>
    <scope>NUCLEOTIDE SEQUENCE [LARGE SCALE GENOMIC DNA]</scope>
    <source>
        <strain evidence="1 2">CBS 144469</strain>
    </source>
</reference>
<dbReference type="AlphaFoldDB" id="A0A8H6HHA0"/>
<sequence length="297" mass="32205">MPAQLLAQLLRGPFQIDRDLSLGIILGNRKSEVLIYGGQLGIGAALACAMVKHPNYCARSADGSLPTGDRRYQIAFVVHERAPPPAFQLSSLPPTCSVRYPALAYASPSCHPSDCFCWGFDDVAARRAWCTCGPQPSPGLFVPRRPDRSAAANSRSVGYPLADPTLAVVSDFPSYSALPIYNVPYPVLPYPVMAMRNVQLQFRLRSGPLVPSSLVHPSRMAMSKTLWNGSGAILWEGLRLILGSRRRSGKLARRSTIDPRVSTLTAVLQYVCIGTEAPSEVKTTSTSLTIGVAYREC</sequence>
<organism evidence="1 2">
    <name type="scientific">Ephemerocybe angulata</name>
    <dbReference type="NCBI Taxonomy" id="980116"/>
    <lineage>
        <taxon>Eukaryota</taxon>
        <taxon>Fungi</taxon>
        <taxon>Dikarya</taxon>
        <taxon>Basidiomycota</taxon>
        <taxon>Agaricomycotina</taxon>
        <taxon>Agaricomycetes</taxon>
        <taxon>Agaricomycetidae</taxon>
        <taxon>Agaricales</taxon>
        <taxon>Agaricineae</taxon>
        <taxon>Psathyrellaceae</taxon>
        <taxon>Ephemerocybe</taxon>
    </lineage>
</organism>